<proteinExistence type="predicted"/>
<dbReference type="InterPro" id="IPR029058">
    <property type="entry name" value="AB_hydrolase_fold"/>
</dbReference>
<evidence type="ECO:0000313" key="3">
    <source>
        <dbReference type="Proteomes" id="UP000050863"/>
    </source>
</evidence>
<keyword evidence="3" id="KW-1185">Reference proteome</keyword>
<comment type="caution">
    <text evidence="2">The sequence shown here is derived from an EMBL/GenBank/DDBJ whole genome shotgun (WGS) entry which is preliminary data.</text>
</comment>
<feature type="domain" description="AB hydrolase-1" evidence="1">
    <location>
        <begin position="76"/>
        <end position="206"/>
    </location>
</feature>
<dbReference type="PANTHER" id="PTHR43798">
    <property type="entry name" value="MONOACYLGLYCEROL LIPASE"/>
    <property type="match status" value="1"/>
</dbReference>
<dbReference type="Gene3D" id="3.40.50.1820">
    <property type="entry name" value="alpha/beta hydrolase"/>
    <property type="match status" value="1"/>
</dbReference>
<dbReference type="Proteomes" id="UP000050863">
    <property type="component" value="Unassembled WGS sequence"/>
</dbReference>
<dbReference type="PRINTS" id="PR00412">
    <property type="entry name" value="EPOXHYDRLASE"/>
</dbReference>
<evidence type="ECO:0000313" key="2">
    <source>
        <dbReference type="EMBL" id="KRR04812.1"/>
    </source>
</evidence>
<dbReference type="GO" id="GO:0016787">
    <property type="term" value="F:hydrolase activity"/>
    <property type="evidence" value="ECO:0007669"/>
    <property type="project" value="UniProtKB-KW"/>
</dbReference>
<dbReference type="OrthoDB" id="9780765at2"/>
<dbReference type="InterPro" id="IPR000639">
    <property type="entry name" value="Epox_hydrolase-like"/>
</dbReference>
<dbReference type="EMBL" id="LLXZ01000127">
    <property type="protein sequence ID" value="KRR04812.1"/>
    <property type="molecule type" value="Genomic_DNA"/>
</dbReference>
<keyword evidence="2" id="KW-0378">Hydrolase</keyword>
<dbReference type="PANTHER" id="PTHR43798:SF33">
    <property type="entry name" value="HYDROLASE, PUTATIVE (AFU_ORTHOLOGUE AFUA_2G14860)-RELATED"/>
    <property type="match status" value="1"/>
</dbReference>
<dbReference type="InterPro" id="IPR006311">
    <property type="entry name" value="TAT_signal"/>
</dbReference>
<sequence>MSEPIPDRRRFLGAAAVTLAAAPFALSGRLFAQSGDAKSGAGAVKPGAHTSFAALKQIDAGVLNVGYAEAGPADGPAVILLHGWPYDIHAFVDVAPVLASAGFRVIVPHLRGYGTTRFLSADTPRNGQQGALARDVIALMDALRIEKAVVAGFDWGARTADIVAAIWPERVKALVSVSGYLIGSQQANAKPLPPSAELQWWYQYYFATERGRLGYEKYRREFSKLIWQLASPKWNFDDATFERSAASFDNPDHVAIVIHNYRWRLGLAPGEAKYDELEKRLAEFPVISVPTITLEGDANGAPHPDPGVYARKFTGKYVHRPLTGGIGHNPPQEAPQAFADAVIEVAGYRG</sequence>
<dbReference type="AlphaFoldDB" id="A0A0R3LA96"/>
<accession>A0A0R3LA96</accession>
<reference evidence="2 3" key="1">
    <citation type="submission" date="2014-03" db="EMBL/GenBank/DDBJ databases">
        <title>Bradyrhizobium valentinum sp. nov., isolated from effective nodules of Lupinus mariae-josephae, a lupine endemic of basic-lime soils in Eastern Spain.</title>
        <authorList>
            <person name="Duran D."/>
            <person name="Rey L."/>
            <person name="Navarro A."/>
            <person name="Busquets A."/>
            <person name="Imperial J."/>
            <person name="Ruiz-Argueso T."/>
        </authorList>
    </citation>
    <scope>NUCLEOTIDE SEQUENCE [LARGE SCALE GENOMIC DNA]</scope>
    <source>
        <strain evidence="2 3">PAC68</strain>
    </source>
</reference>
<dbReference type="InterPro" id="IPR050266">
    <property type="entry name" value="AB_hydrolase_sf"/>
</dbReference>
<dbReference type="InterPro" id="IPR000073">
    <property type="entry name" value="AB_hydrolase_1"/>
</dbReference>
<evidence type="ECO:0000259" key="1">
    <source>
        <dbReference type="Pfam" id="PF00561"/>
    </source>
</evidence>
<dbReference type="Pfam" id="PF00561">
    <property type="entry name" value="Abhydrolase_1"/>
    <property type="match status" value="1"/>
</dbReference>
<dbReference type="RefSeq" id="WP_057837282.1">
    <property type="nucleotide sequence ID" value="NZ_LLXZ01000127.1"/>
</dbReference>
<name>A0A0R3LA96_9BRAD</name>
<dbReference type="GO" id="GO:0016020">
    <property type="term" value="C:membrane"/>
    <property type="evidence" value="ECO:0007669"/>
    <property type="project" value="TreeGrafter"/>
</dbReference>
<organism evidence="2 3">
    <name type="scientific">Bradyrhizobium jicamae</name>
    <dbReference type="NCBI Taxonomy" id="280332"/>
    <lineage>
        <taxon>Bacteria</taxon>
        <taxon>Pseudomonadati</taxon>
        <taxon>Pseudomonadota</taxon>
        <taxon>Alphaproteobacteria</taxon>
        <taxon>Hyphomicrobiales</taxon>
        <taxon>Nitrobacteraceae</taxon>
        <taxon>Bradyrhizobium</taxon>
    </lineage>
</organism>
<dbReference type="SUPFAM" id="SSF53474">
    <property type="entry name" value="alpha/beta-Hydrolases"/>
    <property type="match status" value="1"/>
</dbReference>
<dbReference type="PROSITE" id="PS51318">
    <property type="entry name" value="TAT"/>
    <property type="match status" value="1"/>
</dbReference>
<gene>
    <name evidence="2" type="ORF">CQ12_21180</name>
</gene>
<protein>
    <submittedName>
        <fullName evidence="2">Alpha/beta hydrolase</fullName>
    </submittedName>
</protein>
<dbReference type="STRING" id="280332.CQ12_21180"/>